<evidence type="ECO:0000313" key="6">
    <source>
        <dbReference type="EMBL" id="KIS71736.1"/>
    </source>
</evidence>
<dbReference type="PANTHER" id="PTHR12585">
    <property type="entry name" value="SCC1 / RAD21 FAMILY MEMBER"/>
    <property type="match status" value="1"/>
</dbReference>
<evidence type="ECO:0000313" key="7">
    <source>
        <dbReference type="Proteomes" id="UP000000561"/>
    </source>
</evidence>
<feature type="domain" description="Rad21/Rec8-like protein N-terminal" evidence="5">
    <location>
        <begin position="1"/>
        <end position="104"/>
    </location>
</feature>
<evidence type="ECO:0000256" key="2">
    <source>
        <dbReference type="ARBA" id="ARBA00009870"/>
    </source>
</evidence>
<name>A0A0D1E8E3_MYCMD</name>
<dbReference type="PANTHER" id="PTHR12585:SF72">
    <property type="entry name" value="MEIOTIC RECOMBINATION PROTEIN REC8"/>
    <property type="match status" value="1"/>
</dbReference>
<dbReference type="GO" id="GO:0008278">
    <property type="term" value="C:cohesin complex"/>
    <property type="evidence" value="ECO:0000318"/>
    <property type="project" value="GO_Central"/>
</dbReference>
<reference evidence="6 7" key="1">
    <citation type="journal article" date="2006" name="Nature">
        <title>Insights from the genome of the biotrophic fungal plant pathogen Ustilago maydis.</title>
        <authorList>
            <person name="Kamper J."/>
            <person name="Kahmann R."/>
            <person name="Bolker M."/>
            <person name="Ma L.J."/>
            <person name="Brefort T."/>
            <person name="Saville B.J."/>
            <person name="Banuett F."/>
            <person name="Kronstad J.W."/>
            <person name="Gold S.E."/>
            <person name="Muller O."/>
            <person name="Perlin M.H."/>
            <person name="Wosten H.A."/>
            <person name="de Vries R."/>
            <person name="Ruiz-Herrera J."/>
            <person name="Reynaga-Pena C.G."/>
            <person name="Snetselaar K."/>
            <person name="McCann M."/>
            <person name="Perez-Martin J."/>
            <person name="Feldbrugge M."/>
            <person name="Basse C.W."/>
            <person name="Steinberg G."/>
            <person name="Ibeas J.I."/>
            <person name="Holloman W."/>
            <person name="Guzman P."/>
            <person name="Farman M."/>
            <person name="Stajich J.E."/>
            <person name="Sentandreu R."/>
            <person name="Gonzalez-Prieto J.M."/>
            <person name="Kennell J.C."/>
            <person name="Molina L."/>
            <person name="Schirawski J."/>
            <person name="Mendoza-Mendoza A."/>
            <person name="Greilinger D."/>
            <person name="Munch K."/>
            <person name="Rossel N."/>
            <person name="Scherer M."/>
            <person name="Vranes M."/>
            <person name="Ladendorf O."/>
            <person name="Vincon V."/>
            <person name="Fuchs U."/>
            <person name="Sandrock B."/>
            <person name="Meng S."/>
            <person name="Ho E.C."/>
            <person name="Cahill M.J."/>
            <person name="Boyce K.J."/>
            <person name="Klose J."/>
            <person name="Klosterman S.J."/>
            <person name="Deelstra H.J."/>
            <person name="Ortiz-Castellanos L."/>
            <person name="Li W."/>
            <person name="Sanchez-Alonso P."/>
            <person name="Schreier P.H."/>
            <person name="Hauser-Hahn I."/>
            <person name="Vaupel M."/>
            <person name="Koopmann E."/>
            <person name="Friedrich G."/>
            <person name="Voss H."/>
            <person name="Schluter T."/>
            <person name="Margolis J."/>
            <person name="Platt D."/>
            <person name="Swimmer C."/>
            <person name="Gnirke A."/>
            <person name="Chen F."/>
            <person name="Vysotskaia V."/>
            <person name="Mannhaupt G."/>
            <person name="Guldener U."/>
            <person name="Munsterkotter M."/>
            <person name="Haase D."/>
            <person name="Oesterheld M."/>
            <person name="Mewes H.W."/>
            <person name="Mauceli E.W."/>
            <person name="DeCaprio D."/>
            <person name="Wade C.M."/>
            <person name="Butler J."/>
            <person name="Young S."/>
            <person name="Jaffe D.B."/>
            <person name="Calvo S."/>
            <person name="Nusbaum C."/>
            <person name="Galagan J."/>
            <person name="Birren B.W."/>
        </authorList>
    </citation>
    <scope>NUCLEOTIDE SEQUENCE [LARGE SCALE GENOMIC DNA]</scope>
    <source>
        <strain evidence="7">DSM 14603 / FGSC 9021 / UM521</strain>
    </source>
</reference>
<dbReference type="GeneID" id="23561549"/>
<dbReference type="GO" id="GO:0005634">
    <property type="term" value="C:nucleus"/>
    <property type="evidence" value="ECO:0007669"/>
    <property type="project" value="UniProtKB-SubCell"/>
</dbReference>
<dbReference type="AlphaFoldDB" id="A0A0D1E8E3"/>
<dbReference type="InterPro" id="IPR006910">
    <property type="entry name" value="Rad21_Rec8_N"/>
</dbReference>
<evidence type="ECO:0000256" key="3">
    <source>
        <dbReference type="ARBA" id="ARBA00023242"/>
    </source>
</evidence>
<accession>A0A0D1E8E3</accession>
<dbReference type="InterPro" id="IPR039781">
    <property type="entry name" value="Rad21/Rec8-like"/>
</dbReference>
<evidence type="ECO:0000259" key="4">
    <source>
        <dbReference type="Pfam" id="PF04824"/>
    </source>
</evidence>
<gene>
    <name evidence="6" type="ORF">UMAG_00172</name>
</gene>
<dbReference type="FunCoup" id="A0A0D1E8E3">
    <property type="interactions" value="38"/>
</dbReference>
<dbReference type="SUPFAM" id="SSF46785">
    <property type="entry name" value="Winged helix' DNA-binding domain"/>
    <property type="match status" value="1"/>
</dbReference>
<dbReference type="InterPro" id="IPR036390">
    <property type="entry name" value="WH_DNA-bd_sf"/>
</dbReference>
<comment type="subcellular location">
    <subcellularLocation>
        <location evidence="1">Nucleus</location>
    </subcellularLocation>
</comment>
<dbReference type="InParanoid" id="A0A0D1E8E3"/>
<dbReference type="InterPro" id="IPR006909">
    <property type="entry name" value="Rad21/Rec8_C_eu"/>
</dbReference>
<evidence type="ECO:0000256" key="1">
    <source>
        <dbReference type="ARBA" id="ARBA00004123"/>
    </source>
</evidence>
<keyword evidence="7" id="KW-1185">Reference proteome</keyword>
<dbReference type="RefSeq" id="XP_011386116.1">
    <property type="nucleotide sequence ID" value="XM_011387814.1"/>
</dbReference>
<feature type="domain" description="Rad21/Rec8-like protein C-terminal eukaryotic" evidence="4">
    <location>
        <begin position="604"/>
        <end position="642"/>
    </location>
</feature>
<evidence type="ECO:0000259" key="5">
    <source>
        <dbReference type="Pfam" id="PF04825"/>
    </source>
</evidence>
<dbReference type="Pfam" id="PF04824">
    <property type="entry name" value="Rad21_Rec8"/>
    <property type="match status" value="1"/>
</dbReference>
<dbReference type="eggNOG" id="KOG1213">
    <property type="taxonomic scope" value="Eukaryota"/>
</dbReference>
<dbReference type="GO" id="GO:0007062">
    <property type="term" value="P:sister chromatid cohesion"/>
    <property type="evidence" value="ECO:0000318"/>
    <property type="project" value="GO_Central"/>
</dbReference>
<sequence length="647" mass="72078">MFYNHDILSRRKTGLGIVWLAATLGDRSIVRRLSRKEILNVDIGGACEYVRRPTEPLSLRLSSQLMFGLVKLYFHRTDLLYHDVTSAHSEVRRTMLSTTIVRTEESKQLDMRKMVASRDAITMPLDLAFFTLDFDAVATGMLYRWSVEPPQRGGLQEQSVEDGFRTPTPASFVEQEERITLPETRFDEQELGLPRAFGEVEDFGAMSAEGGFDEDEAERLDLGLEGAEFVQDRPDVLVPAAPEGIQRRSVGDDTITSQWQELEQRLTQEAARMEAGALIEGIPTVTPARRSRDQEDAAEVEASLRLAARQRRIAPFPSEDGTTMLSDTQLRLARSDYAQRMATERAAAQDRARRSAAHVTARHLLLSPPQDMALHPALAGMWQMTVGQHLVSRRAWFVQMRTEAALAPVDELPPTPPPPTPIALDLDEVADVGVARAAVAMPDLPAALRGARESLPWNVFMEHRRRSSMMPSISYDQPPTVERATTPLRLRDVSVETPTGLRRLPPHESPLFPPASPSTVAALDVFDLPPLSVARTPSVEPFRLGLPAAATTAAVGEAERSPTPPYQFLQQDMQEETRNFLEYARSIREQLQDPDFLFFSDLAPVASSTPAVAAQAFYHTLALAGRASFKVKQDEAYQEIRIFLVHP</sequence>
<dbReference type="STRING" id="237631.A0A0D1E8E3"/>
<dbReference type="OrthoDB" id="10071381at2759"/>
<organism evidence="6 7">
    <name type="scientific">Mycosarcoma maydis</name>
    <name type="common">Corn smut fungus</name>
    <name type="synonym">Ustilago maydis</name>
    <dbReference type="NCBI Taxonomy" id="5270"/>
    <lineage>
        <taxon>Eukaryota</taxon>
        <taxon>Fungi</taxon>
        <taxon>Dikarya</taxon>
        <taxon>Basidiomycota</taxon>
        <taxon>Ustilaginomycotina</taxon>
        <taxon>Ustilaginomycetes</taxon>
        <taxon>Ustilaginales</taxon>
        <taxon>Ustilaginaceae</taxon>
        <taxon>Mycosarcoma</taxon>
    </lineage>
</organism>
<comment type="similarity">
    <text evidence="2">Belongs to the rad21 family.</text>
</comment>
<dbReference type="KEGG" id="uma:UMAG_00172"/>
<evidence type="ECO:0008006" key="8">
    <source>
        <dbReference type="Google" id="ProtNLM"/>
    </source>
</evidence>
<protein>
    <recommendedName>
        <fullName evidence="8">Meiotic recombination protein rec8</fullName>
    </recommendedName>
</protein>
<dbReference type="GO" id="GO:0003682">
    <property type="term" value="F:chromatin binding"/>
    <property type="evidence" value="ECO:0000318"/>
    <property type="project" value="GO_Central"/>
</dbReference>
<dbReference type="Pfam" id="PF04825">
    <property type="entry name" value="Rad21_Rec8_N"/>
    <property type="match status" value="1"/>
</dbReference>
<dbReference type="Proteomes" id="UP000000561">
    <property type="component" value="Chromosome 1"/>
</dbReference>
<dbReference type="EMBL" id="CM003140">
    <property type="protein sequence ID" value="KIS71736.1"/>
    <property type="molecule type" value="Genomic_DNA"/>
</dbReference>
<dbReference type="OMA" id="FFPWDHA"/>
<proteinExistence type="inferred from homology"/>
<dbReference type="VEuPathDB" id="FungiDB:UMAG_00172"/>
<keyword evidence="3" id="KW-0539">Nucleus</keyword>